<dbReference type="PROSITE" id="PS50011">
    <property type="entry name" value="PROTEIN_KINASE_DOM"/>
    <property type="match status" value="1"/>
</dbReference>
<dbReference type="GO" id="GO:0044773">
    <property type="term" value="P:mitotic DNA damage checkpoint signaling"/>
    <property type="evidence" value="ECO:0007669"/>
    <property type="project" value="TreeGrafter"/>
</dbReference>
<dbReference type="GO" id="GO:0005634">
    <property type="term" value="C:nucleus"/>
    <property type="evidence" value="ECO:0007669"/>
    <property type="project" value="TreeGrafter"/>
</dbReference>
<accession>A0A6C0DCX4</accession>
<evidence type="ECO:0000313" key="2">
    <source>
        <dbReference type="EMBL" id="QHT14273.1"/>
    </source>
</evidence>
<dbReference type="AlphaFoldDB" id="A0A6C0DCX4"/>
<dbReference type="Pfam" id="PF00069">
    <property type="entry name" value="Pkinase"/>
    <property type="match status" value="1"/>
</dbReference>
<dbReference type="SUPFAM" id="SSF56112">
    <property type="entry name" value="Protein kinase-like (PK-like)"/>
    <property type="match status" value="1"/>
</dbReference>
<dbReference type="SMART" id="SM00220">
    <property type="entry name" value="S_TKc"/>
    <property type="match status" value="1"/>
</dbReference>
<organism evidence="2">
    <name type="scientific">viral metagenome</name>
    <dbReference type="NCBI Taxonomy" id="1070528"/>
    <lineage>
        <taxon>unclassified sequences</taxon>
        <taxon>metagenomes</taxon>
        <taxon>organismal metagenomes</taxon>
    </lineage>
</organism>
<dbReference type="GO" id="GO:0005524">
    <property type="term" value="F:ATP binding"/>
    <property type="evidence" value="ECO:0007669"/>
    <property type="project" value="InterPro"/>
</dbReference>
<dbReference type="PANTHER" id="PTHR44167:SF30">
    <property type="entry name" value="PHOSPHORYLASE KINASE"/>
    <property type="match status" value="1"/>
</dbReference>
<dbReference type="InterPro" id="IPR000719">
    <property type="entry name" value="Prot_kinase_dom"/>
</dbReference>
<dbReference type="PANTHER" id="PTHR44167">
    <property type="entry name" value="OVARIAN-SPECIFIC SERINE/THREONINE-PROTEIN KINASE LOK-RELATED"/>
    <property type="match status" value="1"/>
</dbReference>
<protein>
    <recommendedName>
        <fullName evidence="1">Protein kinase domain-containing protein</fullName>
    </recommendedName>
</protein>
<dbReference type="InterPro" id="IPR008271">
    <property type="entry name" value="Ser/Thr_kinase_AS"/>
</dbReference>
<name>A0A6C0DCX4_9ZZZZ</name>
<sequence>MEDEQKAEDIRIIKQAMMDKFGVKSISSLGEGGEGEVYKIGDFVVKIIPFLDDEYEENTFHRAQFVKEMEFWNRFFPKKSILSRIRNAVTCRRRGVCGQKPLTLIDFLPKYIESKVWDESTTFTYGVIVFQYEYVMDMHNYIHTYYKKIPYKRGTEIFNNLVKGFQLLHEAGYAHVDIKPSNILIRNNSNIPIIIDFGFMCKLEECETQIGTYSYIPKVMRPYFIDPDDWLEEGNSREKKNPLKLKMGTNTDKYSLALTLGQWMTNIDWSGGPPGEKGRYSAKIRELQAPLRRRIKNTRRNTSRAKSHAN</sequence>
<dbReference type="InterPro" id="IPR011009">
    <property type="entry name" value="Kinase-like_dom_sf"/>
</dbReference>
<proteinExistence type="predicted"/>
<dbReference type="EMBL" id="MN739581">
    <property type="protein sequence ID" value="QHT14273.1"/>
    <property type="molecule type" value="Genomic_DNA"/>
</dbReference>
<dbReference type="PROSITE" id="PS00108">
    <property type="entry name" value="PROTEIN_KINASE_ST"/>
    <property type="match status" value="1"/>
</dbReference>
<feature type="domain" description="Protein kinase" evidence="1">
    <location>
        <begin position="23"/>
        <end position="310"/>
    </location>
</feature>
<dbReference type="GO" id="GO:0004674">
    <property type="term" value="F:protein serine/threonine kinase activity"/>
    <property type="evidence" value="ECO:0007669"/>
    <property type="project" value="TreeGrafter"/>
</dbReference>
<evidence type="ECO:0000259" key="1">
    <source>
        <dbReference type="PROSITE" id="PS50011"/>
    </source>
</evidence>
<reference evidence="2" key="1">
    <citation type="journal article" date="2020" name="Nature">
        <title>Giant virus diversity and host interactions through global metagenomics.</title>
        <authorList>
            <person name="Schulz F."/>
            <person name="Roux S."/>
            <person name="Paez-Espino D."/>
            <person name="Jungbluth S."/>
            <person name="Walsh D.A."/>
            <person name="Denef V.J."/>
            <person name="McMahon K.D."/>
            <person name="Konstantinidis K.T."/>
            <person name="Eloe-Fadrosh E.A."/>
            <person name="Kyrpides N.C."/>
            <person name="Woyke T."/>
        </authorList>
    </citation>
    <scope>NUCLEOTIDE SEQUENCE</scope>
    <source>
        <strain evidence="2">GVMAG-M-3300023174-137</strain>
    </source>
</reference>
<dbReference type="Gene3D" id="1.10.510.10">
    <property type="entry name" value="Transferase(Phosphotransferase) domain 1"/>
    <property type="match status" value="1"/>
</dbReference>